<comment type="caution">
    <text evidence="2">The sequence shown here is derived from an EMBL/GenBank/DDBJ whole genome shotgun (WGS) entry which is preliminary data.</text>
</comment>
<organism evidence="2 3">
    <name type="scientific">Streptomyces pactum</name>
    <dbReference type="NCBI Taxonomy" id="68249"/>
    <lineage>
        <taxon>Bacteria</taxon>
        <taxon>Bacillati</taxon>
        <taxon>Actinomycetota</taxon>
        <taxon>Actinomycetes</taxon>
        <taxon>Kitasatosporales</taxon>
        <taxon>Streptomycetaceae</taxon>
        <taxon>Streptomyces</taxon>
    </lineage>
</organism>
<sequence>MATGRSDLPEGRYGRSGDERADRKLKIAGAVFGAALLGVVGWSGYSYIAGEDVSGRVIGFQVVSDDSIKVHLEVRKDKGATGVCTLRSRSEDGAEVGVKDFTFDQRTEQVDEIVTLRTTHRATTAELIDCKAADGS</sequence>
<evidence type="ECO:0000313" key="3">
    <source>
        <dbReference type="Proteomes" id="UP000807371"/>
    </source>
</evidence>
<keyword evidence="3" id="KW-1185">Reference proteome</keyword>
<dbReference type="EMBL" id="JACYXC010000001">
    <property type="protein sequence ID" value="MBH5335160.1"/>
    <property type="molecule type" value="Genomic_DNA"/>
</dbReference>
<reference evidence="2 3" key="1">
    <citation type="submission" date="2020-09" db="EMBL/GenBank/DDBJ databases">
        <title>Biosynthesis of the nuclear factor of activated T cells inhibitor NFAT-133 and its congeners in Streptomyces pactum.</title>
        <authorList>
            <person name="Zhou W."/>
            <person name="Posri P."/>
            <person name="Abugrain M.E."/>
            <person name="Weisberg A.J."/>
            <person name="Chang J.H."/>
            <person name="Mahmud T."/>
        </authorList>
    </citation>
    <scope>NUCLEOTIDE SEQUENCE [LARGE SCALE GENOMIC DNA]</scope>
    <source>
        <strain evidence="2 3">ATCC 27456</strain>
    </source>
</reference>
<dbReference type="RefSeq" id="WP_197988754.1">
    <property type="nucleotide sequence ID" value="NZ_JACYXC010000001.1"/>
</dbReference>
<gene>
    <name evidence="2" type="ORF">IHE55_10265</name>
</gene>
<dbReference type="Pfam" id="PF14155">
    <property type="entry name" value="DUF4307"/>
    <property type="match status" value="1"/>
</dbReference>
<feature type="transmembrane region" description="Helical" evidence="1">
    <location>
        <begin position="25"/>
        <end position="48"/>
    </location>
</feature>
<name>A0ABS0NIY3_9ACTN</name>
<evidence type="ECO:0000313" key="2">
    <source>
        <dbReference type="EMBL" id="MBH5335160.1"/>
    </source>
</evidence>
<evidence type="ECO:0000256" key="1">
    <source>
        <dbReference type="SAM" id="Phobius"/>
    </source>
</evidence>
<proteinExistence type="predicted"/>
<keyword evidence="1" id="KW-1133">Transmembrane helix</keyword>
<keyword evidence="1" id="KW-0812">Transmembrane</keyword>
<dbReference type="InterPro" id="IPR025443">
    <property type="entry name" value="DUF4307"/>
</dbReference>
<dbReference type="Proteomes" id="UP000807371">
    <property type="component" value="Unassembled WGS sequence"/>
</dbReference>
<accession>A0ABS0NIY3</accession>
<protein>
    <submittedName>
        <fullName evidence="2">DUF4307 domain-containing protein</fullName>
    </submittedName>
</protein>
<keyword evidence="1" id="KW-0472">Membrane</keyword>